<dbReference type="RefSeq" id="WP_317139822.1">
    <property type="nucleotide sequence ID" value="NZ_CP118157.1"/>
</dbReference>
<evidence type="ECO:0000313" key="3">
    <source>
        <dbReference type="Proteomes" id="UP001305498"/>
    </source>
</evidence>
<evidence type="ECO:0000259" key="1">
    <source>
        <dbReference type="Pfam" id="PF13761"/>
    </source>
</evidence>
<sequence length="221" mass="24447">MTSGSPYADALGERVEELHPVLRRYFSAIPLGHVGVGEGVFDVVGTPRRWLRPFLRVLQRQGVVWAGWEKDVPFRIVNRAVDGEARARRELHLPSGSWTMTDAVSVAAGGGVVDRLGVPQTVAAAFDVTTRRGALVLTSRAVGLRWGRLRMRVPRVVAPTVRLTERYDDGAARQHVEVTIDAPLLGRVYEYAGGFSYRLVPDPEAVVSRKRDAVRDRVATR</sequence>
<dbReference type="InterPro" id="IPR025311">
    <property type="entry name" value="DUF4166"/>
</dbReference>
<dbReference type="EMBL" id="CP118157">
    <property type="protein sequence ID" value="WOF23351.1"/>
    <property type="molecule type" value="Genomic_DNA"/>
</dbReference>
<reference evidence="2 3" key="1">
    <citation type="submission" date="2023-02" db="EMBL/GenBank/DDBJ databases">
        <title>Microbacterium betulae sp. nov., isolated from birch wood.</title>
        <authorList>
            <person name="Pasciak M."/>
            <person name="Pawlik K.J."/>
            <person name="Martynowski D."/>
            <person name="Laczmanski L."/>
            <person name="Ciekot J."/>
            <person name="Szponar B."/>
            <person name="Wojcik-Fatla A."/>
            <person name="Mackiewicz B."/>
            <person name="Farian E."/>
            <person name="Cholewa G."/>
            <person name="Cholewa A."/>
            <person name="Dutkiewicz J."/>
        </authorList>
    </citation>
    <scope>NUCLEOTIDE SEQUENCE [LARGE SCALE GENOMIC DNA]</scope>
    <source>
        <strain evidence="2 3">AB</strain>
    </source>
</reference>
<accession>A0AA97FH69</accession>
<dbReference type="Pfam" id="PF13761">
    <property type="entry name" value="DUF4166"/>
    <property type="match status" value="1"/>
</dbReference>
<evidence type="ECO:0000313" key="2">
    <source>
        <dbReference type="EMBL" id="WOF23351.1"/>
    </source>
</evidence>
<dbReference type="Proteomes" id="UP001305498">
    <property type="component" value="Chromosome"/>
</dbReference>
<organism evidence="2 3">
    <name type="scientific">Microbacterium betulae</name>
    <dbReference type="NCBI Taxonomy" id="2981139"/>
    <lineage>
        <taxon>Bacteria</taxon>
        <taxon>Bacillati</taxon>
        <taxon>Actinomycetota</taxon>
        <taxon>Actinomycetes</taxon>
        <taxon>Micrococcales</taxon>
        <taxon>Microbacteriaceae</taxon>
        <taxon>Microbacterium</taxon>
    </lineage>
</organism>
<name>A0AA97FH69_9MICO</name>
<feature type="domain" description="DUF4166" evidence="1">
    <location>
        <begin position="18"/>
        <end position="195"/>
    </location>
</feature>
<protein>
    <submittedName>
        <fullName evidence="2">DUF4166 domain-containing protein</fullName>
    </submittedName>
</protein>
<gene>
    <name evidence="2" type="ORF">N8K70_01370</name>
</gene>
<dbReference type="AlphaFoldDB" id="A0AA97FH69"/>
<proteinExistence type="predicted"/>
<dbReference type="KEGG" id="mbet:N8K70_01370"/>
<keyword evidence="3" id="KW-1185">Reference proteome</keyword>